<evidence type="ECO:0000256" key="1">
    <source>
        <dbReference type="SAM" id="MobiDB-lite"/>
    </source>
</evidence>
<dbReference type="KEGG" id="cdn:BN940_08731"/>
<reference evidence="2 3" key="1">
    <citation type="journal article" date="2014" name="BMC Microbiol.">
        <title>The oxygen-independent metabolism of cyclic monoterpenes in Castellaniella defragrans 65Phen.</title>
        <authorList>
            <person name="Petasch J."/>
            <person name="Disch E.M."/>
            <person name="Markert S."/>
            <person name="Becher D."/>
            <person name="Schweder T."/>
            <person name="Huttel B."/>
            <person name="Reinhardt R."/>
            <person name="Harder J."/>
        </authorList>
    </citation>
    <scope>NUCLEOTIDE SEQUENCE [LARGE SCALE GENOMIC DNA]</scope>
    <source>
        <strain evidence="2">65Phen</strain>
    </source>
</reference>
<feature type="compositionally biased region" description="Basic and acidic residues" evidence="1">
    <location>
        <begin position="30"/>
        <end position="48"/>
    </location>
</feature>
<name>W8WXC6_CASD6</name>
<accession>W8WXC6</accession>
<dbReference type="STRING" id="1437824.BN940_08731"/>
<evidence type="ECO:0000313" key="3">
    <source>
        <dbReference type="Proteomes" id="UP000019805"/>
    </source>
</evidence>
<dbReference type="AlphaFoldDB" id="W8WXC6"/>
<protein>
    <submittedName>
        <fullName evidence="2">Uncharacterized protein</fullName>
    </submittedName>
</protein>
<organism evidence="2 3">
    <name type="scientific">Castellaniella defragrans (strain DSM 12143 / CCUG 39792 / 65Phen)</name>
    <name type="common">Alcaligenes defragrans</name>
    <dbReference type="NCBI Taxonomy" id="1437824"/>
    <lineage>
        <taxon>Bacteria</taxon>
        <taxon>Pseudomonadati</taxon>
        <taxon>Pseudomonadota</taxon>
        <taxon>Betaproteobacteria</taxon>
        <taxon>Burkholderiales</taxon>
        <taxon>Alcaligenaceae</taxon>
        <taxon>Castellaniella</taxon>
    </lineage>
</organism>
<dbReference type="Proteomes" id="UP000019805">
    <property type="component" value="Chromosome"/>
</dbReference>
<feature type="compositionally biased region" description="Basic and acidic residues" evidence="1">
    <location>
        <begin position="1"/>
        <end position="14"/>
    </location>
</feature>
<keyword evidence="3" id="KW-1185">Reference proteome</keyword>
<sequence>MPDESERPAGREVEGCNGLEVPADHSQPGESERHAGREVDEAGHRTVP</sequence>
<evidence type="ECO:0000313" key="2">
    <source>
        <dbReference type="EMBL" id="CDM24209.1"/>
    </source>
</evidence>
<proteinExistence type="predicted"/>
<feature type="region of interest" description="Disordered" evidence="1">
    <location>
        <begin position="1"/>
        <end position="48"/>
    </location>
</feature>
<dbReference type="EMBL" id="HG916765">
    <property type="protein sequence ID" value="CDM24209.1"/>
    <property type="molecule type" value="Genomic_DNA"/>
</dbReference>
<gene>
    <name evidence="2" type="ORF">BN940_08731</name>
</gene>
<dbReference type="HOGENOM" id="CLU_3150825_0_0_4"/>